<accession>A0A077Z8E8</accession>
<keyword evidence="3" id="KW-1185">Reference proteome</keyword>
<organism evidence="2 3">
    <name type="scientific">Trichuris trichiura</name>
    <name type="common">Whipworm</name>
    <name type="synonym">Trichocephalus trichiurus</name>
    <dbReference type="NCBI Taxonomy" id="36087"/>
    <lineage>
        <taxon>Eukaryota</taxon>
        <taxon>Metazoa</taxon>
        <taxon>Ecdysozoa</taxon>
        <taxon>Nematoda</taxon>
        <taxon>Enoplea</taxon>
        <taxon>Dorylaimia</taxon>
        <taxon>Trichinellida</taxon>
        <taxon>Trichuridae</taxon>
        <taxon>Trichuris</taxon>
    </lineage>
</organism>
<sequence>MYLNFSIIVHTGGESHPLWNSSAQAHSERFKKPDPIKKPTADFVDHPKAVNDREFPQSESNKARYKDTLRTSNGQNGLTNGKAAAGPVVNETNGVLSNSAVESGLNSVDPNGSNASSTLHSVTYCKANLRNSSDERANATSTLDETVTSQYGLTTQNASTSSVSSSQDFTPFEGSVNPTTKLNQTVTSKYGSTTENGLTYGVVWS</sequence>
<feature type="compositionally biased region" description="Basic and acidic residues" evidence="1">
    <location>
        <begin position="26"/>
        <end position="43"/>
    </location>
</feature>
<proteinExistence type="predicted"/>
<evidence type="ECO:0000313" key="3">
    <source>
        <dbReference type="Proteomes" id="UP000030665"/>
    </source>
</evidence>
<feature type="region of interest" description="Disordered" evidence="1">
    <location>
        <begin position="155"/>
        <end position="176"/>
    </location>
</feature>
<reference evidence="2" key="1">
    <citation type="submission" date="2014-01" db="EMBL/GenBank/DDBJ databases">
        <authorList>
            <person name="Aslett M."/>
        </authorList>
    </citation>
    <scope>NUCLEOTIDE SEQUENCE</scope>
</reference>
<protein>
    <submittedName>
        <fullName evidence="2">Uncharacterized protein</fullName>
    </submittedName>
</protein>
<dbReference type="AlphaFoldDB" id="A0A077Z8E8"/>
<name>A0A077Z8E8_TRITR</name>
<dbReference type="Proteomes" id="UP000030665">
    <property type="component" value="Unassembled WGS sequence"/>
</dbReference>
<evidence type="ECO:0000256" key="1">
    <source>
        <dbReference type="SAM" id="MobiDB-lite"/>
    </source>
</evidence>
<feature type="region of interest" description="Disordered" evidence="1">
    <location>
        <begin position="20"/>
        <end position="43"/>
    </location>
</feature>
<evidence type="ECO:0000313" key="2">
    <source>
        <dbReference type="EMBL" id="CDW56491.1"/>
    </source>
</evidence>
<gene>
    <name evidence="2" type="ORF">TTRE_0000477101</name>
</gene>
<dbReference type="EMBL" id="HG806045">
    <property type="protein sequence ID" value="CDW56491.1"/>
    <property type="molecule type" value="Genomic_DNA"/>
</dbReference>
<reference evidence="2" key="2">
    <citation type="submission" date="2014-03" db="EMBL/GenBank/DDBJ databases">
        <title>The whipworm genome and dual-species transcriptomics of an intimate host-pathogen interaction.</title>
        <authorList>
            <person name="Foth B.J."/>
            <person name="Tsai I.J."/>
            <person name="Reid A.J."/>
            <person name="Bancroft A.J."/>
            <person name="Nichol S."/>
            <person name="Tracey A."/>
            <person name="Holroyd N."/>
            <person name="Cotton J.A."/>
            <person name="Stanley E.J."/>
            <person name="Zarowiecki M."/>
            <person name="Liu J.Z."/>
            <person name="Huckvale T."/>
            <person name="Cooper P.J."/>
            <person name="Grencis R.K."/>
            <person name="Berriman M."/>
        </authorList>
    </citation>
    <scope>NUCLEOTIDE SEQUENCE [LARGE SCALE GENOMIC DNA]</scope>
</reference>